<dbReference type="Gene3D" id="3.40.50.1820">
    <property type="entry name" value="alpha/beta hydrolase"/>
    <property type="match status" value="1"/>
</dbReference>
<organism evidence="2 3">
    <name type="scientific">Trichoplax adhaerens</name>
    <name type="common">Trichoplax reptans</name>
    <dbReference type="NCBI Taxonomy" id="10228"/>
    <lineage>
        <taxon>Eukaryota</taxon>
        <taxon>Metazoa</taxon>
        <taxon>Placozoa</taxon>
        <taxon>Uniplacotomia</taxon>
        <taxon>Trichoplacea</taxon>
        <taxon>Trichoplacidae</taxon>
        <taxon>Trichoplax</taxon>
    </lineage>
</organism>
<dbReference type="SUPFAM" id="SSF53474">
    <property type="entry name" value="alpha/beta-Hydrolases"/>
    <property type="match status" value="1"/>
</dbReference>
<evidence type="ECO:0000313" key="3">
    <source>
        <dbReference type="Proteomes" id="UP000009022"/>
    </source>
</evidence>
<dbReference type="EMBL" id="DS985244">
    <property type="protein sequence ID" value="EDV25591.1"/>
    <property type="molecule type" value="Genomic_DNA"/>
</dbReference>
<reference evidence="2 3" key="1">
    <citation type="journal article" date="2008" name="Nature">
        <title>The Trichoplax genome and the nature of placozoans.</title>
        <authorList>
            <person name="Srivastava M."/>
            <person name="Begovic E."/>
            <person name="Chapman J."/>
            <person name="Putnam N.H."/>
            <person name="Hellsten U."/>
            <person name="Kawashima T."/>
            <person name="Kuo A."/>
            <person name="Mitros T."/>
            <person name="Salamov A."/>
            <person name="Carpenter M.L."/>
            <person name="Signorovitch A.Y."/>
            <person name="Moreno M.A."/>
            <person name="Kamm K."/>
            <person name="Grimwood J."/>
            <person name="Schmutz J."/>
            <person name="Shapiro H."/>
            <person name="Grigoriev I.V."/>
            <person name="Buss L.W."/>
            <person name="Schierwater B."/>
            <person name="Dellaporta S.L."/>
            <person name="Rokhsar D.S."/>
        </authorList>
    </citation>
    <scope>NUCLEOTIDE SEQUENCE [LARGE SCALE GENOMIC DNA]</scope>
    <source>
        <strain evidence="2 3">Grell-BS-1999</strain>
    </source>
</reference>
<evidence type="ECO:0000313" key="2">
    <source>
        <dbReference type="EMBL" id="EDV25591.1"/>
    </source>
</evidence>
<dbReference type="PANTHER" id="PTHR43798:SF33">
    <property type="entry name" value="HYDROLASE, PUTATIVE (AFU_ORTHOLOGUE AFUA_2G14860)-RELATED"/>
    <property type="match status" value="1"/>
</dbReference>
<dbReference type="GeneID" id="6753340"/>
<dbReference type="InterPro" id="IPR000073">
    <property type="entry name" value="AB_hydrolase_1"/>
</dbReference>
<dbReference type="GO" id="GO:0003824">
    <property type="term" value="F:catalytic activity"/>
    <property type="evidence" value="ECO:0007669"/>
    <property type="project" value="InterPro"/>
</dbReference>
<keyword evidence="3" id="KW-1185">Reference proteome</keyword>
<dbReference type="KEGG" id="tad:TRIADDRAFT_55848"/>
<name>B3RW12_TRIAD</name>
<dbReference type="InterPro" id="IPR000639">
    <property type="entry name" value="Epox_hydrolase-like"/>
</dbReference>
<dbReference type="AlphaFoldDB" id="B3RW12"/>
<dbReference type="OMA" id="CDMLGFG"/>
<feature type="domain" description="AB hydrolase-1" evidence="1">
    <location>
        <begin position="68"/>
        <end position="156"/>
    </location>
</feature>
<gene>
    <name evidence="2" type="ORF">TRIADDRAFT_55848</name>
</gene>
<dbReference type="ESTHER" id="triad-b3rw12">
    <property type="family name" value="MEST-like"/>
</dbReference>
<protein>
    <recommendedName>
        <fullName evidence="1">AB hydrolase-1 domain-containing protein</fullName>
    </recommendedName>
</protein>
<dbReference type="CTD" id="6753340"/>
<dbReference type="Pfam" id="PF00561">
    <property type="entry name" value="Abhydrolase_1"/>
    <property type="match status" value="2"/>
</dbReference>
<dbReference type="Proteomes" id="UP000009022">
    <property type="component" value="Unassembled WGS sequence"/>
</dbReference>
<dbReference type="InterPro" id="IPR029058">
    <property type="entry name" value="AB_hydrolase_fold"/>
</dbReference>
<dbReference type="InParanoid" id="B3RW12"/>
<feature type="domain" description="AB hydrolase-1" evidence="1">
    <location>
        <begin position="224"/>
        <end position="315"/>
    </location>
</feature>
<sequence length="329" mass="38292">MAFYLSRRTTIIAVLIAGLYYIYFPSCSPSENLKDWQRGGQYIKYGKYDIFYHDSLAENVNQGNEATLLVHGFPTSSYDWHKVSEGIRMNVGRIVTIDMLGFGFSDKPLDINYTVGLQADLYEDVLMQLNITQVHILAHDFGDTVSLEMLRRFNERQLESGKNRLTIKSLALLNGGLFPKVYKPRLIQHMLVHPSLKDILPRIMNYYQFRYSFSAIFGKKYDFTSQESMDIWQQITYKKGVLILGNILGYLHERQINGENWLDGMTKNDIPVIFIYGPEDPINPPIVVQEFKKRVPRVECVVLEDIGHYPQLEDPYNVLQNYLRFRKSF</sequence>
<dbReference type="PANTHER" id="PTHR43798">
    <property type="entry name" value="MONOACYLGLYCEROL LIPASE"/>
    <property type="match status" value="1"/>
</dbReference>
<dbReference type="InterPro" id="IPR050266">
    <property type="entry name" value="AB_hydrolase_sf"/>
</dbReference>
<dbReference type="eggNOG" id="KOG4178">
    <property type="taxonomic scope" value="Eukaryota"/>
</dbReference>
<proteinExistence type="predicted"/>
<dbReference type="FunCoup" id="B3RW12">
    <property type="interactions" value="293"/>
</dbReference>
<dbReference type="PhylomeDB" id="B3RW12"/>
<dbReference type="HOGENOM" id="CLU_020336_3_0_1"/>
<evidence type="ECO:0000259" key="1">
    <source>
        <dbReference type="Pfam" id="PF00561"/>
    </source>
</evidence>
<dbReference type="PRINTS" id="PR00412">
    <property type="entry name" value="EPOXHYDRLASE"/>
</dbReference>
<accession>B3RW12</accession>
<dbReference type="RefSeq" id="XP_002111624.1">
    <property type="nucleotide sequence ID" value="XM_002111588.1"/>
</dbReference>
<dbReference type="OrthoDB" id="7130006at2759"/>